<dbReference type="PANTHER" id="PTHR23317:SF78">
    <property type="entry name" value="DEDICATOR OF CYTOKINESIS PROTEIN 7"/>
    <property type="match status" value="1"/>
</dbReference>
<evidence type="ECO:0000313" key="2">
    <source>
        <dbReference type="EMBL" id="PKU33799.1"/>
    </source>
</evidence>
<dbReference type="OrthoDB" id="47328at2759"/>
<dbReference type="GO" id="GO:0007264">
    <property type="term" value="P:small GTPase-mediated signal transduction"/>
    <property type="evidence" value="ECO:0007669"/>
    <property type="project" value="InterPro"/>
</dbReference>
<name>A0A2I0TJ20_LIMLA</name>
<dbReference type="EMBL" id="KZ509713">
    <property type="protein sequence ID" value="PKU33799.1"/>
    <property type="molecule type" value="Genomic_DNA"/>
</dbReference>
<dbReference type="AlphaFoldDB" id="A0A2I0TJ20"/>
<reference evidence="3" key="1">
    <citation type="submission" date="2017-11" db="EMBL/GenBank/DDBJ databases">
        <authorList>
            <person name="Lima N.C."/>
            <person name="Parody-Merino A.M."/>
            <person name="Battley P.F."/>
            <person name="Fidler A.E."/>
            <person name="Prosdocimi F."/>
        </authorList>
    </citation>
    <scope>NUCLEOTIDE SEQUENCE [LARGE SCALE GENOMIC DNA]</scope>
</reference>
<dbReference type="GO" id="GO:0007409">
    <property type="term" value="P:axonogenesis"/>
    <property type="evidence" value="ECO:0007669"/>
    <property type="project" value="TreeGrafter"/>
</dbReference>
<dbReference type="Proteomes" id="UP000233556">
    <property type="component" value="Unassembled WGS sequence"/>
</dbReference>
<accession>A0A2I0TJ20</accession>
<feature type="region of interest" description="Disordered" evidence="1">
    <location>
        <begin position="21"/>
        <end position="57"/>
    </location>
</feature>
<dbReference type="PANTHER" id="PTHR23317">
    <property type="entry name" value="DEDICATOR OF CYTOKINESIS DOCK"/>
    <property type="match status" value="1"/>
</dbReference>
<dbReference type="InterPro" id="IPR026791">
    <property type="entry name" value="DOCK"/>
</dbReference>
<proteinExistence type="predicted"/>
<organism evidence="2 3">
    <name type="scientific">Limosa lapponica baueri</name>
    <dbReference type="NCBI Taxonomy" id="1758121"/>
    <lineage>
        <taxon>Eukaryota</taxon>
        <taxon>Metazoa</taxon>
        <taxon>Chordata</taxon>
        <taxon>Craniata</taxon>
        <taxon>Vertebrata</taxon>
        <taxon>Euteleostomi</taxon>
        <taxon>Archelosauria</taxon>
        <taxon>Archosauria</taxon>
        <taxon>Dinosauria</taxon>
        <taxon>Saurischia</taxon>
        <taxon>Theropoda</taxon>
        <taxon>Coelurosauria</taxon>
        <taxon>Aves</taxon>
        <taxon>Neognathae</taxon>
        <taxon>Neoaves</taxon>
        <taxon>Charadriiformes</taxon>
        <taxon>Scolopacidae</taxon>
        <taxon>Limosa</taxon>
    </lineage>
</organism>
<evidence type="ECO:0000256" key="1">
    <source>
        <dbReference type="SAM" id="MobiDB-lite"/>
    </source>
</evidence>
<sequence>MLRMHLKYFVFRYHKLGTGFNPNTLDKQKERQKGLPKQIFESDEAPDGNSYQDEQDDLKRRSMSIDDTPRGSWACSIFDLKNSLPDALLPNLLDRTPNEEIDHHNEDQRKSSRHKELFALHPAPDEEEPIERLSVPEVPKEHFGQRLLVKCLSLKFEIEIEPIFASLALYDVKEKKKLEKVLQQGDIGECAEPYMIFKESDAAKEGDRLSDEDLYKFLADMRRPSSVLRRLRPITGIE</sequence>
<evidence type="ECO:0008006" key="4">
    <source>
        <dbReference type="Google" id="ProtNLM"/>
    </source>
</evidence>
<gene>
    <name evidence="2" type="ORF">llap_15895</name>
</gene>
<reference evidence="3" key="2">
    <citation type="submission" date="2017-12" db="EMBL/GenBank/DDBJ databases">
        <title>Genome sequence of the Bar-tailed Godwit (Limosa lapponica baueri).</title>
        <authorList>
            <person name="Lima N.C.B."/>
            <person name="Parody-Merino A.M."/>
            <person name="Battley P.F."/>
            <person name="Fidler A.E."/>
            <person name="Prosdocimi F."/>
        </authorList>
    </citation>
    <scope>NUCLEOTIDE SEQUENCE [LARGE SCALE GENOMIC DNA]</scope>
</reference>
<evidence type="ECO:0000313" key="3">
    <source>
        <dbReference type="Proteomes" id="UP000233556"/>
    </source>
</evidence>
<dbReference type="GO" id="GO:0005085">
    <property type="term" value="F:guanyl-nucleotide exchange factor activity"/>
    <property type="evidence" value="ECO:0007669"/>
    <property type="project" value="InterPro"/>
</dbReference>
<protein>
    <recommendedName>
        <fullName evidence="4">Dedicator of cytokinesis C/D N-terminal domain-containing protein</fullName>
    </recommendedName>
</protein>
<keyword evidence="3" id="KW-1185">Reference proteome</keyword>